<dbReference type="EMBL" id="NAJP01000028">
    <property type="protein sequence ID" value="TKA41352.1"/>
    <property type="molecule type" value="Genomic_DNA"/>
</dbReference>
<evidence type="ECO:0000256" key="1">
    <source>
        <dbReference type="SAM" id="MobiDB-lite"/>
    </source>
</evidence>
<feature type="compositionally biased region" description="Polar residues" evidence="1">
    <location>
        <begin position="182"/>
        <end position="206"/>
    </location>
</feature>
<reference evidence="2 3" key="1">
    <citation type="submission" date="2017-03" db="EMBL/GenBank/DDBJ databases">
        <title>Genomes of endolithic fungi from Antarctica.</title>
        <authorList>
            <person name="Coleine C."/>
            <person name="Masonjones S."/>
            <person name="Stajich J.E."/>
        </authorList>
    </citation>
    <scope>NUCLEOTIDE SEQUENCE [LARGE SCALE GENOMIC DNA]</scope>
    <source>
        <strain evidence="2 3">CCFEE 5311</strain>
    </source>
</reference>
<name>A0A4U0UZT9_9PEZI</name>
<feature type="compositionally biased region" description="Basic and acidic residues" evidence="1">
    <location>
        <begin position="40"/>
        <end position="54"/>
    </location>
</feature>
<feature type="compositionally biased region" description="Low complexity" evidence="1">
    <location>
        <begin position="408"/>
        <end position="425"/>
    </location>
</feature>
<organism evidence="2 3">
    <name type="scientific">Friedmanniomyces endolithicus</name>
    <dbReference type="NCBI Taxonomy" id="329885"/>
    <lineage>
        <taxon>Eukaryota</taxon>
        <taxon>Fungi</taxon>
        <taxon>Dikarya</taxon>
        <taxon>Ascomycota</taxon>
        <taxon>Pezizomycotina</taxon>
        <taxon>Dothideomycetes</taxon>
        <taxon>Dothideomycetidae</taxon>
        <taxon>Mycosphaerellales</taxon>
        <taxon>Teratosphaeriaceae</taxon>
        <taxon>Friedmanniomyces</taxon>
    </lineage>
</organism>
<sequence length="425" mass="46204">MLNLSSILSMSFRKREPAKAPDQAHSAGQVYTPGQPSPRQSRERTKKPKTDAPKPQRSGRWPWTMAEEPEARTSSTQVDRSLAQVDGSLAQLSRETSEMQRKLRSASGTPESVAEEVMRKKDHESLKLLEIATAKQRRRQERTGVRAFVSTTTESEMADADGDWTVVSQDGITQPGEVLGSGRSSASSPTKTATRALQLPEHQNSGLVLDEQADQRVMAGTHAASPTSSAAAHNHHFNASDSSSDTSTTSSQAALRAPGTEPWQQDDDSRFASPVESLREGRKERVLRRASGDSLTSETLLDAMQDWAPTLVQAYVEVIGRKDKLIDDLYEQLLKAEGQYEELRRMLRKASKPSKVLMAEKKARAEKALLAEQATLAADCYDSSEVAEQDSAPRDQSIATSPRGVERAVTASAASVGSEAGGEST</sequence>
<proteinExistence type="predicted"/>
<feature type="region of interest" description="Disordered" evidence="1">
    <location>
        <begin position="13"/>
        <end position="119"/>
    </location>
</feature>
<evidence type="ECO:0000313" key="3">
    <source>
        <dbReference type="Proteomes" id="UP000310066"/>
    </source>
</evidence>
<dbReference type="Proteomes" id="UP000310066">
    <property type="component" value="Unassembled WGS sequence"/>
</dbReference>
<dbReference type="OrthoDB" id="3906081at2759"/>
<evidence type="ECO:0000313" key="2">
    <source>
        <dbReference type="EMBL" id="TKA41352.1"/>
    </source>
</evidence>
<protein>
    <submittedName>
        <fullName evidence="2">Uncharacterized protein</fullName>
    </submittedName>
</protein>
<feature type="compositionally biased region" description="Low complexity" evidence="1">
    <location>
        <begin position="219"/>
        <end position="251"/>
    </location>
</feature>
<dbReference type="AlphaFoldDB" id="A0A4U0UZT9"/>
<gene>
    <name evidence="2" type="ORF">B0A54_06254</name>
</gene>
<accession>A0A4U0UZT9</accession>
<feature type="region of interest" description="Disordered" evidence="1">
    <location>
        <begin position="381"/>
        <end position="425"/>
    </location>
</feature>
<comment type="caution">
    <text evidence="2">The sequence shown here is derived from an EMBL/GenBank/DDBJ whole genome shotgun (WGS) entry which is preliminary data.</text>
</comment>
<feature type="region of interest" description="Disordered" evidence="1">
    <location>
        <begin position="136"/>
        <end position="295"/>
    </location>
</feature>